<dbReference type="CDD" id="cd00077">
    <property type="entry name" value="HDc"/>
    <property type="match status" value="1"/>
</dbReference>
<feature type="transmembrane region" description="Helical" evidence="4">
    <location>
        <begin position="12"/>
        <end position="38"/>
    </location>
</feature>
<keyword evidence="2" id="KW-1003">Cell membrane</keyword>
<dbReference type="Pfam" id="PF13487">
    <property type="entry name" value="HD_5"/>
    <property type="match status" value="1"/>
</dbReference>
<dbReference type="PROSITE" id="PS50885">
    <property type="entry name" value="HAMP"/>
    <property type="match status" value="1"/>
</dbReference>
<dbReference type="PANTHER" id="PTHR43155">
    <property type="entry name" value="CYCLIC DI-GMP PHOSPHODIESTERASE PA4108-RELATED"/>
    <property type="match status" value="1"/>
</dbReference>
<dbReference type="Gene3D" id="1.10.3210.10">
    <property type="entry name" value="Hypothetical protein af1432"/>
    <property type="match status" value="1"/>
</dbReference>
<dbReference type="PROSITE" id="PS51831">
    <property type="entry name" value="HD"/>
    <property type="match status" value="1"/>
</dbReference>
<dbReference type="InterPro" id="IPR006674">
    <property type="entry name" value="HD_domain"/>
</dbReference>
<keyword evidence="4" id="KW-1133">Transmembrane helix</keyword>
<dbReference type="PROSITE" id="PS51832">
    <property type="entry name" value="HD_GYP"/>
    <property type="match status" value="1"/>
</dbReference>
<accession>A0ABT3X6T8</accession>
<feature type="transmembrane region" description="Helical" evidence="4">
    <location>
        <begin position="103"/>
        <end position="123"/>
    </location>
</feature>
<dbReference type="InterPro" id="IPR003607">
    <property type="entry name" value="HD/PDEase_dom"/>
</dbReference>
<protein>
    <submittedName>
        <fullName evidence="8">HD-GYP domain-containing protein</fullName>
    </submittedName>
</protein>
<dbReference type="SUPFAM" id="SSF158472">
    <property type="entry name" value="HAMP domain-like"/>
    <property type="match status" value="1"/>
</dbReference>
<keyword evidence="4" id="KW-0812">Transmembrane</keyword>
<keyword evidence="3 4" id="KW-0472">Membrane</keyword>
<dbReference type="Proteomes" id="UP001208017">
    <property type="component" value="Unassembled WGS sequence"/>
</dbReference>
<evidence type="ECO:0000256" key="2">
    <source>
        <dbReference type="ARBA" id="ARBA00022475"/>
    </source>
</evidence>
<name>A0ABT3X6T8_9BACL</name>
<evidence type="ECO:0000313" key="9">
    <source>
        <dbReference type="Proteomes" id="UP001208017"/>
    </source>
</evidence>
<feature type="transmembrane region" description="Helical" evidence="4">
    <location>
        <begin position="228"/>
        <end position="251"/>
    </location>
</feature>
<proteinExistence type="predicted"/>
<gene>
    <name evidence="8" type="ORF">OS242_10825</name>
</gene>
<feature type="transmembrane region" description="Helical" evidence="4">
    <location>
        <begin position="195"/>
        <end position="216"/>
    </location>
</feature>
<keyword evidence="9" id="KW-1185">Reference proteome</keyword>
<reference evidence="8 9" key="1">
    <citation type="submission" date="2022-11" db="EMBL/GenBank/DDBJ databases">
        <title>Study of microbial diversity in lake waters.</title>
        <authorList>
            <person name="Zhang J."/>
        </authorList>
    </citation>
    <scope>NUCLEOTIDE SEQUENCE [LARGE SCALE GENOMIC DNA]</scope>
    <source>
        <strain evidence="8 9">DT12</strain>
    </source>
</reference>
<feature type="transmembrane region" description="Helical" evidence="4">
    <location>
        <begin position="135"/>
        <end position="156"/>
    </location>
</feature>
<dbReference type="SMART" id="SM00304">
    <property type="entry name" value="HAMP"/>
    <property type="match status" value="1"/>
</dbReference>
<evidence type="ECO:0000256" key="3">
    <source>
        <dbReference type="ARBA" id="ARBA00023136"/>
    </source>
</evidence>
<dbReference type="Gene3D" id="6.10.340.10">
    <property type="match status" value="1"/>
</dbReference>
<comment type="subcellular location">
    <subcellularLocation>
        <location evidence="1">Cell membrane</location>
    </subcellularLocation>
</comment>
<evidence type="ECO:0000256" key="4">
    <source>
        <dbReference type="SAM" id="Phobius"/>
    </source>
</evidence>
<evidence type="ECO:0000313" key="8">
    <source>
        <dbReference type="EMBL" id="MCX7570454.1"/>
    </source>
</evidence>
<dbReference type="CDD" id="cd06225">
    <property type="entry name" value="HAMP"/>
    <property type="match status" value="1"/>
</dbReference>
<dbReference type="SUPFAM" id="SSF109604">
    <property type="entry name" value="HD-domain/PDEase-like"/>
    <property type="match status" value="1"/>
</dbReference>
<dbReference type="SMART" id="SM00471">
    <property type="entry name" value="HDc"/>
    <property type="match status" value="1"/>
</dbReference>
<dbReference type="Pfam" id="PF00672">
    <property type="entry name" value="HAMP"/>
    <property type="match status" value="1"/>
</dbReference>
<evidence type="ECO:0000259" key="5">
    <source>
        <dbReference type="PROSITE" id="PS50885"/>
    </source>
</evidence>
<dbReference type="PANTHER" id="PTHR43155:SF2">
    <property type="entry name" value="CYCLIC DI-GMP PHOSPHODIESTERASE PA4108"/>
    <property type="match status" value="1"/>
</dbReference>
<evidence type="ECO:0000259" key="7">
    <source>
        <dbReference type="PROSITE" id="PS51832"/>
    </source>
</evidence>
<comment type="caution">
    <text evidence="8">The sequence shown here is derived from an EMBL/GenBank/DDBJ whole genome shotgun (WGS) entry which is preliminary data.</text>
</comment>
<feature type="transmembrane region" description="Helical" evidence="4">
    <location>
        <begin position="44"/>
        <end position="64"/>
    </location>
</feature>
<evidence type="ECO:0000259" key="6">
    <source>
        <dbReference type="PROSITE" id="PS51831"/>
    </source>
</evidence>
<dbReference type="InterPro" id="IPR037522">
    <property type="entry name" value="HD_GYP_dom"/>
</dbReference>
<feature type="domain" description="HD-GYP" evidence="7">
    <location>
        <begin position="306"/>
        <end position="504"/>
    </location>
</feature>
<organism evidence="8 9">
    <name type="scientific">Tumebacillus lacus</name>
    <dbReference type="NCBI Taxonomy" id="2995335"/>
    <lineage>
        <taxon>Bacteria</taxon>
        <taxon>Bacillati</taxon>
        <taxon>Bacillota</taxon>
        <taxon>Bacilli</taxon>
        <taxon>Bacillales</taxon>
        <taxon>Alicyclobacillaceae</taxon>
        <taxon>Tumebacillus</taxon>
    </lineage>
</organism>
<feature type="domain" description="HAMP" evidence="5">
    <location>
        <begin position="252"/>
        <end position="304"/>
    </location>
</feature>
<evidence type="ECO:0000256" key="1">
    <source>
        <dbReference type="ARBA" id="ARBA00004236"/>
    </source>
</evidence>
<dbReference type="EMBL" id="JAPMLT010000004">
    <property type="protein sequence ID" value="MCX7570454.1"/>
    <property type="molecule type" value="Genomic_DNA"/>
</dbReference>
<dbReference type="RefSeq" id="WP_267151698.1">
    <property type="nucleotide sequence ID" value="NZ_JAPMLT010000004.1"/>
</dbReference>
<feature type="domain" description="HD" evidence="6">
    <location>
        <begin position="328"/>
        <end position="453"/>
    </location>
</feature>
<sequence length="513" mass="57256">MEAYKVFVRHLIRNYVLGSLVAIFCVAGFFGMPILQIAREDAGLLSLTLALSTVSLLVVEIAAFRRQLRPIRDFFGERPRSAEQFMKVYLYVHRMPLMAVKRIFGPHLLGFLVPAVAITVWQIEAGILDLSFHYIYLALIGSGLMAGMHAVVEFFLTAEAIQPLLNELRGLATREFAVKDVKLDGNVIVSINRKFTLSALLIGTFPLFLFSFAAQLQFQEANVLVGDYWRWAATILVLGIAFAALSAWLMARAVHKPIDQLENLMADVQKGQFDVRATDLYSDEFSRLVTGFNLMVDGLARRDALNSQLMDSYFATLAAALDARDPYTAGHSIRVANFSVQIGKQGGLGVTELDLLRKSALLHDIGKIGIRDSVLLKEGKLTDEEFDQIKMHPAMGEAILRQIQPHEAMAPLLPGVRSHHERYDGRGYPDGLAGEEIPLFGRIIAVADAFDAMTSDRPYRKGMPVDKALSILEEGRGTQWDPAFVETFVNWVRAQEGSLEKKFDHLDKLERVM</sequence>
<dbReference type="InterPro" id="IPR003660">
    <property type="entry name" value="HAMP_dom"/>
</dbReference>